<comment type="caution">
    <text evidence="3">The sequence shown here is derived from an EMBL/GenBank/DDBJ whole genome shotgun (WGS) entry which is preliminary data.</text>
</comment>
<dbReference type="Pfam" id="PF03061">
    <property type="entry name" value="4HBT"/>
    <property type="match status" value="1"/>
</dbReference>
<dbReference type="InterPro" id="IPR003736">
    <property type="entry name" value="PAAI_dom"/>
</dbReference>
<dbReference type="NCBIfam" id="TIGR00369">
    <property type="entry name" value="unchar_dom_1"/>
    <property type="match status" value="1"/>
</dbReference>
<gene>
    <name evidence="3" type="ORF">IAA53_04285</name>
</gene>
<name>A0A9D1DH23_9FIRM</name>
<organism evidence="3 4">
    <name type="scientific">Candidatus Avoscillospira avicola</name>
    <dbReference type="NCBI Taxonomy" id="2840706"/>
    <lineage>
        <taxon>Bacteria</taxon>
        <taxon>Bacillati</taxon>
        <taxon>Bacillota</taxon>
        <taxon>Clostridia</taxon>
        <taxon>Eubacteriales</taxon>
        <taxon>Oscillospiraceae</taxon>
        <taxon>Oscillospiraceae incertae sedis</taxon>
        <taxon>Candidatus Avoscillospira</taxon>
    </lineage>
</organism>
<proteinExistence type="predicted"/>
<protein>
    <submittedName>
        <fullName evidence="3">PaaI family thioesterase</fullName>
    </submittedName>
</protein>
<dbReference type="GO" id="GO:0016289">
    <property type="term" value="F:acyl-CoA hydrolase activity"/>
    <property type="evidence" value="ECO:0007669"/>
    <property type="project" value="UniProtKB-ARBA"/>
</dbReference>
<dbReference type="InterPro" id="IPR052723">
    <property type="entry name" value="Acyl-CoA_thioesterase_PaaI"/>
</dbReference>
<evidence type="ECO:0000313" key="3">
    <source>
        <dbReference type="EMBL" id="HIR50492.1"/>
    </source>
</evidence>
<dbReference type="CDD" id="cd03443">
    <property type="entry name" value="PaaI_thioesterase"/>
    <property type="match status" value="1"/>
</dbReference>
<feature type="domain" description="Thioesterase" evidence="2">
    <location>
        <begin position="52"/>
        <end position="120"/>
    </location>
</feature>
<dbReference type="PANTHER" id="PTHR42856">
    <property type="entry name" value="ACYL-COENZYME A THIOESTERASE PAAI"/>
    <property type="match status" value="1"/>
</dbReference>
<reference evidence="3" key="2">
    <citation type="journal article" date="2021" name="PeerJ">
        <title>Extensive microbial diversity within the chicken gut microbiome revealed by metagenomics and culture.</title>
        <authorList>
            <person name="Gilroy R."/>
            <person name="Ravi A."/>
            <person name="Getino M."/>
            <person name="Pursley I."/>
            <person name="Horton D.L."/>
            <person name="Alikhan N.F."/>
            <person name="Baker D."/>
            <person name="Gharbi K."/>
            <person name="Hall N."/>
            <person name="Watson M."/>
            <person name="Adriaenssens E.M."/>
            <person name="Foster-Nyarko E."/>
            <person name="Jarju S."/>
            <person name="Secka A."/>
            <person name="Antonio M."/>
            <person name="Oren A."/>
            <person name="Chaudhuri R.R."/>
            <person name="La Ragione R."/>
            <person name="Hildebrand F."/>
            <person name="Pallen M.J."/>
        </authorList>
    </citation>
    <scope>NUCLEOTIDE SEQUENCE</scope>
    <source>
        <strain evidence="3">ChiBcec15-4380</strain>
    </source>
</reference>
<dbReference type="InterPro" id="IPR006683">
    <property type="entry name" value="Thioestr_dom"/>
</dbReference>
<dbReference type="Proteomes" id="UP000824239">
    <property type="component" value="Unassembled WGS sequence"/>
</dbReference>
<evidence type="ECO:0000313" key="4">
    <source>
        <dbReference type="Proteomes" id="UP000824239"/>
    </source>
</evidence>
<dbReference type="AlphaFoldDB" id="A0A9D1DH23"/>
<dbReference type="InterPro" id="IPR029069">
    <property type="entry name" value="HotDog_dom_sf"/>
</dbReference>
<dbReference type="Gene3D" id="3.10.129.10">
    <property type="entry name" value="Hotdog Thioesterase"/>
    <property type="match status" value="1"/>
</dbReference>
<accession>A0A9D1DH23</accession>
<evidence type="ECO:0000259" key="2">
    <source>
        <dbReference type="Pfam" id="PF03061"/>
    </source>
</evidence>
<dbReference type="EMBL" id="DVHE01000036">
    <property type="protein sequence ID" value="HIR50492.1"/>
    <property type="molecule type" value="Genomic_DNA"/>
</dbReference>
<sequence length="141" mass="15257">MATLEEIRARFSADRFATETVGIEIREAQPGRAVCALQLRPEHMNAAGIPQGGAIFTLGDFAFAVSANAFSDRISVSMQHDITYLAPAKGTTLLAESHCVRCGHSTCFYKVDITDDLGTQVAFMTVNGFVTNHPAKFEKTS</sequence>
<keyword evidence="1" id="KW-0378">Hydrolase</keyword>
<dbReference type="PANTHER" id="PTHR42856:SF1">
    <property type="entry name" value="ACYL-COENZYME A THIOESTERASE PAAI"/>
    <property type="match status" value="1"/>
</dbReference>
<reference evidence="3" key="1">
    <citation type="submission" date="2020-10" db="EMBL/GenBank/DDBJ databases">
        <authorList>
            <person name="Gilroy R."/>
        </authorList>
    </citation>
    <scope>NUCLEOTIDE SEQUENCE</scope>
    <source>
        <strain evidence="3">ChiBcec15-4380</strain>
    </source>
</reference>
<dbReference type="SUPFAM" id="SSF54637">
    <property type="entry name" value="Thioesterase/thiol ester dehydrase-isomerase"/>
    <property type="match status" value="1"/>
</dbReference>
<evidence type="ECO:0000256" key="1">
    <source>
        <dbReference type="ARBA" id="ARBA00022801"/>
    </source>
</evidence>